<proteinExistence type="predicted"/>
<gene>
    <name evidence="3" type="ORF">SAMN04489740_2201</name>
</gene>
<name>A0A1H5KWD8_9MICC</name>
<dbReference type="EMBL" id="FNTV01000001">
    <property type="protein sequence ID" value="SEE69155.1"/>
    <property type="molecule type" value="Genomic_DNA"/>
</dbReference>
<protein>
    <submittedName>
        <fullName evidence="3">Uncharacterized protein</fullName>
    </submittedName>
</protein>
<accession>A0A1H5KWD8</accession>
<dbReference type="Proteomes" id="UP000182725">
    <property type="component" value="Unassembled WGS sequence"/>
</dbReference>
<evidence type="ECO:0000313" key="4">
    <source>
        <dbReference type="Proteomes" id="UP000182725"/>
    </source>
</evidence>
<dbReference type="RefSeq" id="WP_170835458.1">
    <property type="nucleotide sequence ID" value="NZ_FNTV01000001.1"/>
</dbReference>
<evidence type="ECO:0000256" key="2">
    <source>
        <dbReference type="SAM" id="Phobius"/>
    </source>
</evidence>
<keyword evidence="2" id="KW-1133">Transmembrane helix</keyword>
<evidence type="ECO:0000256" key="1">
    <source>
        <dbReference type="SAM" id="MobiDB-lite"/>
    </source>
</evidence>
<feature type="region of interest" description="Disordered" evidence="1">
    <location>
        <begin position="36"/>
        <end position="58"/>
    </location>
</feature>
<reference evidence="3 4" key="1">
    <citation type="submission" date="2016-10" db="EMBL/GenBank/DDBJ databases">
        <authorList>
            <person name="de Groot N.N."/>
        </authorList>
    </citation>
    <scope>NUCLEOTIDE SEQUENCE [LARGE SCALE GENOMIC DNA]</scope>
    <source>
        <strain evidence="3 4">DSM 22274</strain>
    </source>
</reference>
<feature type="transmembrane region" description="Helical" evidence="2">
    <location>
        <begin position="6"/>
        <end position="29"/>
    </location>
</feature>
<evidence type="ECO:0000313" key="3">
    <source>
        <dbReference type="EMBL" id="SEE69155.1"/>
    </source>
</evidence>
<keyword evidence="2" id="KW-0812">Transmembrane</keyword>
<dbReference type="AlphaFoldDB" id="A0A1H5KWD8"/>
<sequence length="58" mass="5905">MTSGSLIVAIVVGIFVLIIVVLGIVLLVARVSPAKHETLPPESVPHPGGQAIPPTGSR</sequence>
<organism evidence="3 4">
    <name type="scientific">Arthrobacter alpinus</name>
    <dbReference type="NCBI Taxonomy" id="656366"/>
    <lineage>
        <taxon>Bacteria</taxon>
        <taxon>Bacillati</taxon>
        <taxon>Actinomycetota</taxon>
        <taxon>Actinomycetes</taxon>
        <taxon>Micrococcales</taxon>
        <taxon>Micrococcaceae</taxon>
        <taxon>Arthrobacter</taxon>
    </lineage>
</organism>
<keyword evidence="2" id="KW-0472">Membrane</keyword>